<dbReference type="Proteomes" id="UP000026960">
    <property type="component" value="Chromosome 8"/>
</dbReference>
<dbReference type="EnsemblPlants" id="OBART08G11920.1">
    <property type="protein sequence ID" value="OBART08G11920.1"/>
    <property type="gene ID" value="OBART08G11920"/>
</dbReference>
<organism evidence="1">
    <name type="scientific">Oryza barthii</name>
    <dbReference type="NCBI Taxonomy" id="65489"/>
    <lineage>
        <taxon>Eukaryota</taxon>
        <taxon>Viridiplantae</taxon>
        <taxon>Streptophyta</taxon>
        <taxon>Embryophyta</taxon>
        <taxon>Tracheophyta</taxon>
        <taxon>Spermatophyta</taxon>
        <taxon>Magnoliopsida</taxon>
        <taxon>Liliopsida</taxon>
        <taxon>Poales</taxon>
        <taxon>Poaceae</taxon>
        <taxon>BOP clade</taxon>
        <taxon>Oryzoideae</taxon>
        <taxon>Oryzeae</taxon>
        <taxon>Oryzinae</taxon>
        <taxon>Oryza</taxon>
    </lineage>
</organism>
<evidence type="ECO:0000313" key="2">
    <source>
        <dbReference type="Proteomes" id="UP000026960"/>
    </source>
</evidence>
<protein>
    <submittedName>
        <fullName evidence="1">Uncharacterized protein</fullName>
    </submittedName>
</protein>
<dbReference type="HOGENOM" id="CLU_179586_0_0_1"/>
<sequence length="102" mass="11133">MAVWHTRGGEAQAQHWRSTATWWRFGDHQTVFWLALFMRAENDFRSHATQDGAVGGVGACAGGGGGDGRAVDGSAERKGKKRRGKTVILRSFSLINSVDIIF</sequence>
<name>A0A0D3GZD2_9ORYZ</name>
<accession>A0A0D3GZD2</accession>
<dbReference type="PaxDb" id="65489-OBART08G11920.1"/>
<evidence type="ECO:0000313" key="1">
    <source>
        <dbReference type="EnsemblPlants" id="OBART08G11920.1"/>
    </source>
</evidence>
<reference evidence="1" key="1">
    <citation type="journal article" date="2009" name="Rice">
        <title>De Novo Next Generation Sequencing of Plant Genomes.</title>
        <authorList>
            <person name="Rounsley S."/>
            <person name="Marri P.R."/>
            <person name="Yu Y."/>
            <person name="He R."/>
            <person name="Sisneros N."/>
            <person name="Goicoechea J.L."/>
            <person name="Lee S.J."/>
            <person name="Angelova A."/>
            <person name="Kudrna D."/>
            <person name="Luo M."/>
            <person name="Affourtit J."/>
            <person name="Desany B."/>
            <person name="Knight J."/>
            <person name="Niazi F."/>
            <person name="Egholm M."/>
            <person name="Wing R.A."/>
        </authorList>
    </citation>
    <scope>NUCLEOTIDE SEQUENCE [LARGE SCALE GENOMIC DNA]</scope>
    <source>
        <strain evidence="1">cv. IRGC 105608</strain>
    </source>
</reference>
<proteinExistence type="predicted"/>
<reference evidence="1" key="2">
    <citation type="submission" date="2015-03" db="UniProtKB">
        <authorList>
            <consortium name="EnsemblPlants"/>
        </authorList>
    </citation>
    <scope>IDENTIFICATION</scope>
</reference>
<keyword evidence="2" id="KW-1185">Reference proteome</keyword>
<dbReference type="Gramene" id="OBART08G11920.1">
    <property type="protein sequence ID" value="OBART08G11920.1"/>
    <property type="gene ID" value="OBART08G11920"/>
</dbReference>
<dbReference type="AlphaFoldDB" id="A0A0D3GZD2"/>